<comment type="caution">
    <text evidence="1">The sequence shown here is derived from an EMBL/GenBank/DDBJ whole genome shotgun (WGS) entry which is preliminary data.</text>
</comment>
<feature type="non-terminal residue" evidence="1">
    <location>
        <position position="1"/>
    </location>
</feature>
<reference evidence="1" key="1">
    <citation type="journal article" date="2015" name="Nature">
        <title>Complex archaea that bridge the gap between prokaryotes and eukaryotes.</title>
        <authorList>
            <person name="Spang A."/>
            <person name="Saw J.H."/>
            <person name="Jorgensen S.L."/>
            <person name="Zaremba-Niedzwiedzka K."/>
            <person name="Martijn J."/>
            <person name="Lind A.E."/>
            <person name="van Eijk R."/>
            <person name="Schleper C."/>
            <person name="Guy L."/>
            <person name="Ettema T.J."/>
        </authorList>
    </citation>
    <scope>NUCLEOTIDE SEQUENCE</scope>
</reference>
<dbReference type="EMBL" id="LAZR01061655">
    <property type="protein sequence ID" value="KKK63144.1"/>
    <property type="molecule type" value="Genomic_DNA"/>
</dbReference>
<proteinExistence type="predicted"/>
<organism evidence="1">
    <name type="scientific">marine sediment metagenome</name>
    <dbReference type="NCBI Taxonomy" id="412755"/>
    <lineage>
        <taxon>unclassified sequences</taxon>
        <taxon>metagenomes</taxon>
        <taxon>ecological metagenomes</taxon>
    </lineage>
</organism>
<evidence type="ECO:0000313" key="1">
    <source>
        <dbReference type="EMBL" id="KKK63144.1"/>
    </source>
</evidence>
<name>A0A0F8Z9M1_9ZZZZ</name>
<accession>A0A0F8Z9M1</accession>
<dbReference type="AlphaFoldDB" id="A0A0F8Z9M1"/>
<gene>
    <name evidence="1" type="ORF">LCGC14_2997220</name>
</gene>
<sequence>AIPVEIMLIGFFSNVLEWTDVAEKPNSKDYSFSFTVQKIVPDIDDIAKEIQTLIADLPIAT</sequence>
<protein>
    <submittedName>
        <fullName evidence="1">Uncharacterized protein</fullName>
    </submittedName>
</protein>